<comment type="caution">
    <text evidence="1">The sequence shown here is derived from an EMBL/GenBank/DDBJ whole genome shotgun (WGS) entry which is preliminary data.</text>
</comment>
<evidence type="ECO:0000313" key="1">
    <source>
        <dbReference type="EMBL" id="EAU87127.1"/>
    </source>
</evidence>
<dbReference type="CDD" id="cd17039">
    <property type="entry name" value="Ubl_ubiquitin_like"/>
    <property type="match status" value="1"/>
</dbReference>
<dbReference type="SUPFAM" id="SSF54236">
    <property type="entry name" value="Ubiquitin-like"/>
    <property type="match status" value="1"/>
</dbReference>
<dbReference type="InParanoid" id="A8NLG3"/>
<dbReference type="eggNOG" id="ENOG502S1PI">
    <property type="taxonomic scope" value="Eukaryota"/>
</dbReference>
<dbReference type="AlphaFoldDB" id="A8NLG3"/>
<evidence type="ECO:0000313" key="2">
    <source>
        <dbReference type="Proteomes" id="UP000001861"/>
    </source>
</evidence>
<gene>
    <name evidence="1" type="ORF">CC1G_05816</name>
</gene>
<accession>A8NLG3</accession>
<dbReference type="OMA" id="HENAWGR"/>
<dbReference type="KEGG" id="cci:CC1G_05816"/>
<keyword evidence="2" id="KW-1185">Reference proteome</keyword>
<organism evidence="1 2">
    <name type="scientific">Coprinopsis cinerea (strain Okayama-7 / 130 / ATCC MYA-4618 / FGSC 9003)</name>
    <name type="common">Inky cap fungus</name>
    <name type="synonym">Hormographiella aspergillata</name>
    <dbReference type="NCBI Taxonomy" id="240176"/>
    <lineage>
        <taxon>Eukaryota</taxon>
        <taxon>Fungi</taxon>
        <taxon>Dikarya</taxon>
        <taxon>Basidiomycota</taxon>
        <taxon>Agaricomycotina</taxon>
        <taxon>Agaricomycetes</taxon>
        <taxon>Agaricomycetidae</taxon>
        <taxon>Agaricales</taxon>
        <taxon>Agaricineae</taxon>
        <taxon>Psathyrellaceae</taxon>
        <taxon>Coprinopsis</taxon>
    </lineage>
</organism>
<dbReference type="VEuPathDB" id="FungiDB:CC1G_05816"/>
<sequence length="444" mass="49258">MSAQRDPVLILEYENESILVPRPDSTCSYDELREIVSSTFPTLEGREADIIIATNEFDSCRGVWTKVSGPALPIVLPLVTTLKISLVNRNAQGGFAQKIASILFQPRLQPVDPPTSPVVSRFPSSSAQTGTQEAPFFVYVRNGGHWVTSICIDSNATVGKLKEQIQQVAGRVLDHGLTLDAYGIQSGQTIDMVDGSMKVGKPVIYLFSPVEREASVKLSLVPQWQISVLYPVVPVKQKVPSGQEMEWAVRTSPDGTLHELSTGLNVSYLFWEGETTAEIPLSPPPSPILSSEDGETQNTEIFIPNQPHLGDHNSVLVATNEVTPYLDATLKALGLHTEARTSFITYWLPSILKHKHVALRFLPQYAYERAAPLCVTPAPDVVLRIFMLFRGVKECDLGEWENSRLRKEDNVEWWKEVVGSDIGRAVDSSLFRVIEWGGMEVKEY</sequence>
<dbReference type="GeneID" id="6011196"/>
<proteinExistence type="predicted"/>
<dbReference type="OrthoDB" id="428577at2759"/>
<name>A8NLG3_COPC7</name>
<dbReference type="Proteomes" id="UP000001861">
    <property type="component" value="Unassembled WGS sequence"/>
</dbReference>
<dbReference type="EMBL" id="AACS02000012">
    <property type="protein sequence ID" value="EAU87127.1"/>
    <property type="molecule type" value="Genomic_DNA"/>
</dbReference>
<dbReference type="STRING" id="240176.A8NLG3"/>
<evidence type="ECO:0008006" key="3">
    <source>
        <dbReference type="Google" id="ProtNLM"/>
    </source>
</evidence>
<reference evidence="1 2" key="1">
    <citation type="journal article" date="2010" name="Proc. Natl. Acad. Sci. U.S.A.">
        <title>Insights into evolution of multicellular fungi from the assembled chromosomes of the mushroom Coprinopsis cinerea (Coprinus cinereus).</title>
        <authorList>
            <person name="Stajich J.E."/>
            <person name="Wilke S.K."/>
            <person name="Ahren D."/>
            <person name="Au C.H."/>
            <person name="Birren B.W."/>
            <person name="Borodovsky M."/>
            <person name="Burns C."/>
            <person name="Canback B."/>
            <person name="Casselton L.A."/>
            <person name="Cheng C.K."/>
            <person name="Deng J."/>
            <person name="Dietrich F.S."/>
            <person name="Fargo D.C."/>
            <person name="Farman M.L."/>
            <person name="Gathman A.C."/>
            <person name="Goldberg J."/>
            <person name="Guigo R."/>
            <person name="Hoegger P.J."/>
            <person name="Hooker J.B."/>
            <person name="Huggins A."/>
            <person name="James T.Y."/>
            <person name="Kamada T."/>
            <person name="Kilaru S."/>
            <person name="Kodira C."/>
            <person name="Kues U."/>
            <person name="Kupfer D."/>
            <person name="Kwan H.S."/>
            <person name="Lomsadze A."/>
            <person name="Li W."/>
            <person name="Lilly W.W."/>
            <person name="Ma L.J."/>
            <person name="Mackey A.J."/>
            <person name="Manning G."/>
            <person name="Martin F."/>
            <person name="Muraguchi H."/>
            <person name="Natvig D.O."/>
            <person name="Palmerini H."/>
            <person name="Ramesh M.A."/>
            <person name="Rehmeyer C.J."/>
            <person name="Roe B.A."/>
            <person name="Shenoy N."/>
            <person name="Stanke M."/>
            <person name="Ter-Hovhannisyan V."/>
            <person name="Tunlid A."/>
            <person name="Velagapudi R."/>
            <person name="Vision T.J."/>
            <person name="Zeng Q."/>
            <person name="Zolan M.E."/>
            <person name="Pukkila P.J."/>
        </authorList>
    </citation>
    <scope>NUCLEOTIDE SEQUENCE [LARGE SCALE GENOMIC DNA]</scope>
    <source>
        <strain evidence="2">Okayama-7 / 130 / ATCC MYA-4618 / FGSC 9003</strain>
    </source>
</reference>
<protein>
    <recommendedName>
        <fullName evidence="3">Ubiquitin-like domain-containing protein</fullName>
    </recommendedName>
</protein>
<dbReference type="InterPro" id="IPR029071">
    <property type="entry name" value="Ubiquitin-like_domsf"/>
</dbReference>
<dbReference type="RefSeq" id="XP_001834679.1">
    <property type="nucleotide sequence ID" value="XM_001834627.2"/>
</dbReference>